<comment type="caution">
    <text evidence="1">The sequence shown here is derived from an EMBL/GenBank/DDBJ whole genome shotgun (WGS) entry which is preliminary data.</text>
</comment>
<keyword evidence="2" id="KW-1185">Reference proteome</keyword>
<dbReference type="EMBL" id="JBHTBW010000058">
    <property type="protein sequence ID" value="MFC7442714.1"/>
    <property type="molecule type" value="Genomic_DNA"/>
</dbReference>
<organism evidence="1 2">
    <name type="scientific">Laceyella putida</name>
    <dbReference type="NCBI Taxonomy" id="110101"/>
    <lineage>
        <taxon>Bacteria</taxon>
        <taxon>Bacillati</taxon>
        <taxon>Bacillota</taxon>
        <taxon>Bacilli</taxon>
        <taxon>Bacillales</taxon>
        <taxon>Thermoactinomycetaceae</taxon>
        <taxon>Laceyella</taxon>
    </lineage>
</organism>
<evidence type="ECO:0000313" key="1">
    <source>
        <dbReference type="EMBL" id="MFC7442714.1"/>
    </source>
</evidence>
<dbReference type="InterPro" id="IPR011009">
    <property type="entry name" value="Kinase-like_dom_sf"/>
</dbReference>
<name>A0ABW2RNT3_9BACL</name>
<accession>A0ABW2RNT3</accession>
<dbReference type="RefSeq" id="WP_379866763.1">
    <property type="nucleotide sequence ID" value="NZ_JBHTBW010000058.1"/>
</dbReference>
<sequence length="252" mass="28553">MRLKEQGEMINGTYRVLKTFPFVIGTLYYTEVSLDSGIAYTRFIHALELGAMPQQVEPEAISARDESVFFPVREVFVEDGVLYQVFRRLEGILLAHHLIQHSPLNLKEAVWIARGIVNHLLRLYGENQLTIIHPQNIVLTPGKAIRFLYGGAWGTIPKGVVPQVDQKTNQLVDSYTLGALIYRMLTGKNPMGVGLTIPPISTYCAECPPELDEWVSRTCSFDLHKRPTISETADFLEWLIERRVKVGGERDE</sequence>
<dbReference type="SUPFAM" id="SSF56112">
    <property type="entry name" value="Protein kinase-like (PK-like)"/>
    <property type="match status" value="1"/>
</dbReference>
<dbReference type="Proteomes" id="UP001596500">
    <property type="component" value="Unassembled WGS sequence"/>
</dbReference>
<protein>
    <recommendedName>
        <fullName evidence="3">Protein kinase domain-containing protein</fullName>
    </recommendedName>
</protein>
<evidence type="ECO:0008006" key="3">
    <source>
        <dbReference type="Google" id="ProtNLM"/>
    </source>
</evidence>
<reference evidence="2" key="1">
    <citation type="journal article" date="2019" name="Int. J. Syst. Evol. Microbiol.">
        <title>The Global Catalogue of Microorganisms (GCM) 10K type strain sequencing project: providing services to taxonomists for standard genome sequencing and annotation.</title>
        <authorList>
            <consortium name="The Broad Institute Genomics Platform"/>
            <consortium name="The Broad Institute Genome Sequencing Center for Infectious Disease"/>
            <person name="Wu L."/>
            <person name="Ma J."/>
        </authorList>
    </citation>
    <scope>NUCLEOTIDE SEQUENCE [LARGE SCALE GENOMIC DNA]</scope>
    <source>
        <strain evidence="2">CGMCC 1.12942</strain>
    </source>
</reference>
<dbReference type="Gene3D" id="1.10.510.10">
    <property type="entry name" value="Transferase(Phosphotransferase) domain 1"/>
    <property type="match status" value="1"/>
</dbReference>
<gene>
    <name evidence="1" type="ORF">ACFQNG_16695</name>
</gene>
<proteinExistence type="predicted"/>
<evidence type="ECO:0000313" key="2">
    <source>
        <dbReference type="Proteomes" id="UP001596500"/>
    </source>
</evidence>